<gene>
    <name evidence="1" type="ORF">ODALV1_LOCUS26184</name>
</gene>
<comment type="caution">
    <text evidence="1">The sequence shown here is derived from an EMBL/GenBank/DDBJ whole genome shotgun (WGS) entry which is preliminary data.</text>
</comment>
<protein>
    <recommendedName>
        <fullName evidence="3">F-box domain-containing protein</fullName>
    </recommendedName>
</protein>
<evidence type="ECO:0000313" key="1">
    <source>
        <dbReference type="EMBL" id="CAL8135877.1"/>
    </source>
</evidence>
<sequence length="219" mass="25832">MERESTRNSFTTDLAADYQFDNNKNPMLNYVILKNLFGLIPFKLEEFKNFRLVSHEWNDCAVKYMHQNTWLKLNKRDETQTTLMDSISYCLQESHQLNPFLQGTLGFKKYLISIQTIGNMNTQSFELNFWEKFGPRMTHLEISETYMYPKDLVRIMLELTPNLKVFIFKNNYFIDKTPISSNARNGLVWDEGFRPQESSINKKLTHLSSNIDTEIGLQV</sequence>
<evidence type="ECO:0008006" key="3">
    <source>
        <dbReference type="Google" id="ProtNLM"/>
    </source>
</evidence>
<organism evidence="1 2">
    <name type="scientific">Orchesella dallaii</name>
    <dbReference type="NCBI Taxonomy" id="48710"/>
    <lineage>
        <taxon>Eukaryota</taxon>
        <taxon>Metazoa</taxon>
        <taxon>Ecdysozoa</taxon>
        <taxon>Arthropoda</taxon>
        <taxon>Hexapoda</taxon>
        <taxon>Collembola</taxon>
        <taxon>Entomobryomorpha</taxon>
        <taxon>Entomobryoidea</taxon>
        <taxon>Orchesellidae</taxon>
        <taxon>Orchesellinae</taxon>
        <taxon>Orchesella</taxon>
    </lineage>
</organism>
<dbReference type="Proteomes" id="UP001642540">
    <property type="component" value="Unassembled WGS sequence"/>
</dbReference>
<proteinExistence type="predicted"/>
<name>A0ABP1RUK4_9HEXA</name>
<evidence type="ECO:0000313" key="2">
    <source>
        <dbReference type="Proteomes" id="UP001642540"/>
    </source>
</evidence>
<dbReference type="EMBL" id="CAXLJM020000109">
    <property type="protein sequence ID" value="CAL8135877.1"/>
    <property type="molecule type" value="Genomic_DNA"/>
</dbReference>
<keyword evidence="2" id="KW-1185">Reference proteome</keyword>
<accession>A0ABP1RUK4</accession>
<reference evidence="1 2" key="1">
    <citation type="submission" date="2024-08" db="EMBL/GenBank/DDBJ databases">
        <authorList>
            <person name="Cucini C."/>
            <person name="Frati F."/>
        </authorList>
    </citation>
    <scope>NUCLEOTIDE SEQUENCE [LARGE SCALE GENOMIC DNA]</scope>
</reference>